<evidence type="ECO:0000256" key="2">
    <source>
        <dbReference type="SAM" id="Phobius"/>
    </source>
</evidence>
<keyword evidence="2" id="KW-1133">Transmembrane helix</keyword>
<feature type="transmembrane region" description="Helical" evidence="2">
    <location>
        <begin position="27"/>
        <end position="51"/>
    </location>
</feature>
<gene>
    <name evidence="3" type="ORF">VP01_830g2</name>
</gene>
<organism evidence="3 4">
    <name type="scientific">Puccinia sorghi</name>
    <dbReference type="NCBI Taxonomy" id="27349"/>
    <lineage>
        <taxon>Eukaryota</taxon>
        <taxon>Fungi</taxon>
        <taxon>Dikarya</taxon>
        <taxon>Basidiomycota</taxon>
        <taxon>Pucciniomycotina</taxon>
        <taxon>Pucciniomycetes</taxon>
        <taxon>Pucciniales</taxon>
        <taxon>Pucciniaceae</taxon>
        <taxon>Puccinia</taxon>
    </lineage>
</organism>
<accession>A0A0L6UBT4</accession>
<feature type="compositionally biased region" description="Basic residues" evidence="1">
    <location>
        <begin position="548"/>
        <end position="558"/>
    </location>
</feature>
<feature type="transmembrane region" description="Helical" evidence="2">
    <location>
        <begin position="72"/>
        <end position="92"/>
    </location>
</feature>
<feature type="region of interest" description="Disordered" evidence="1">
    <location>
        <begin position="513"/>
        <end position="578"/>
    </location>
</feature>
<evidence type="ECO:0000256" key="1">
    <source>
        <dbReference type="SAM" id="MobiDB-lite"/>
    </source>
</evidence>
<sequence>MSRLVRDPCKLLCFESRWLSHICVRFVTLWLALFVLWGAQKVLLLSFFFFFKKSCSVSCQKVVLTMLQPADVILIISYYHCNNTVILVFFIILDCCGLNQYHEIVVIIIDSSSISGLFSFSTLFLIDACSWRGGRFWGSGEWVFLSEYNLGEPLCNGTCQASAKSCPLVFILGTGQRDDLSSWQNNYRHHFNSEVISATEGKSLRTRFLEHGELTAEVDQDVHVGNGPIRSRGVLTMWGASTSYNCGGWVDMHSLFGILVSPLGESNGESFGGDNKVVEKATTEGKKKQLAQGMYKLGAEAENNPPVGVLRPVLGEEDCSGVLVSGCSCLMWDLEFREWTPLAHVSRGLIANEFNYFLSDIFCSAQCNFECIKIVSCMPPPESHQAYREPAHWPAKRSVEFLNLWAQIYVKAGQDIRILIDMSDQISLIWFIDYKTCNNRITHNRLPLCCYNLRALKLACRAIIPYVREQDKHETRVLGIETDRQECQTRFLMWKTQLGSLLARLVPPNGADPTLPQHTFVSPPSLKQKTDSKSRMGCENTQITASKGKQKYQGRHLSGKPLTYQGRETEREGCPKDA</sequence>
<proteinExistence type="predicted"/>
<dbReference type="VEuPathDB" id="FungiDB:VP01_830g2"/>
<keyword evidence="4" id="KW-1185">Reference proteome</keyword>
<keyword evidence="2" id="KW-0472">Membrane</keyword>
<evidence type="ECO:0000313" key="3">
    <source>
        <dbReference type="EMBL" id="KNZ45270.1"/>
    </source>
</evidence>
<feature type="transmembrane region" description="Helical" evidence="2">
    <location>
        <begin position="104"/>
        <end position="126"/>
    </location>
</feature>
<name>A0A0L6UBT4_9BASI</name>
<evidence type="ECO:0000313" key="4">
    <source>
        <dbReference type="Proteomes" id="UP000037035"/>
    </source>
</evidence>
<feature type="compositionally biased region" description="Basic and acidic residues" evidence="1">
    <location>
        <begin position="567"/>
        <end position="578"/>
    </location>
</feature>
<comment type="caution">
    <text evidence="3">The sequence shown here is derived from an EMBL/GenBank/DDBJ whole genome shotgun (WGS) entry which is preliminary data.</text>
</comment>
<dbReference type="AlphaFoldDB" id="A0A0L6UBT4"/>
<protein>
    <submittedName>
        <fullName evidence="3">Uncharacterized protein</fullName>
    </submittedName>
</protein>
<keyword evidence="2" id="KW-0812">Transmembrane</keyword>
<feature type="compositionally biased region" description="Polar residues" evidence="1">
    <location>
        <begin position="516"/>
        <end position="527"/>
    </location>
</feature>
<dbReference type="Proteomes" id="UP000037035">
    <property type="component" value="Unassembled WGS sequence"/>
</dbReference>
<reference evidence="3 4" key="1">
    <citation type="submission" date="2015-08" db="EMBL/GenBank/DDBJ databases">
        <title>Next Generation Sequencing and Analysis of the Genome of Puccinia sorghi L Schw, the Causal Agent of Maize Common Rust.</title>
        <authorList>
            <person name="Rochi L."/>
            <person name="Burguener G."/>
            <person name="Darino M."/>
            <person name="Turjanski A."/>
            <person name="Kreff E."/>
            <person name="Dieguez M.J."/>
            <person name="Sacco F."/>
        </authorList>
    </citation>
    <scope>NUCLEOTIDE SEQUENCE [LARGE SCALE GENOMIC DNA]</scope>
    <source>
        <strain evidence="3 4">RO10H11247</strain>
    </source>
</reference>
<dbReference type="EMBL" id="LAVV01013838">
    <property type="protein sequence ID" value="KNZ45270.1"/>
    <property type="molecule type" value="Genomic_DNA"/>
</dbReference>